<organism evidence="1 2">
    <name type="scientific">Oryza meyeriana var. granulata</name>
    <dbReference type="NCBI Taxonomy" id="110450"/>
    <lineage>
        <taxon>Eukaryota</taxon>
        <taxon>Viridiplantae</taxon>
        <taxon>Streptophyta</taxon>
        <taxon>Embryophyta</taxon>
        <taxon>Tracheophyta</taxon>
        <taxon>Spermatophyta</taxon>
        <taxon>Magnoliopsida</taxon>
        <taxon>Liliopsida</taxon>
        <taxon>Poales</taxon>
        <taxon>Poaceae</taxon>
        <taxon>BOP clade</taxon>
        <taxon>Oryzoideae</taxon>
        <taxon>Oryzeae</taxon>
        <taxon>Oryzinae</taxon>
        <taxon>Oryza</taxon>
        <taxon>Oryza meyeriana</taxon>
    </lineage>
</organism>
<dbReference type="Proteomes" id="UP000479710">
    <property type="component" value="Unassembled WGS sequence"/>
</dbReference>
<evidence type="ECO:0000313" key="1">
    <source>
        <dbReference type="EMBL" id="KAF0909718.1"/>
    </source>
</evidence>
<reference evidence="1 2" key="1">
    <citation type="submission" date="2019-11" db="EMBL/GenBank/DDBJ databases">
        <title>Whole genome sequence of Oryza granulata.</title>
        <authorList>
            <person name="Li W."/>
        </authorList>
    </citation>
    <scope>NUCLEOTIDE SEQUENCE [LARGE SCALE GENOMIC DNA]</scope>
    <source>
        <strain evidence="2">cv. Menghai</strain>
        <tissue evidence="1">Leaf</tissue>
    </source>
</reference>
<accession>A0A6G1DAG2</accession>
<comment type="caution">
    <text evidence="1">The sequence shown here is derived from an EMBL/GenBank/DDBJ whole genome shotgun (WGS) entry which is preliminary data.</text>
</comment>
<keyword evidence="2" id="KW-1185">Reference proteome</keyword>
<proteinExistence type="predicted"/>
<gene>
    <name evidence="1" type="ORF">E2562_000053</name>
</gene>
<evidence type="ECO:0000313" key="2">
    <source>
        <dbReference type="Proteomes" id="UP000479710"/>
    </source>
</evidence>
<sequence>PHGAAPKPTPSWAQPVSWTNVQRHTHPHAHTPIHLRRRHRSAAAAHHLSEASHLLSSPLLPLATLTTRGHATPHARDTTSAELLLLAVAPSQRPASRRDPACGSARGRPCPSQVRFPWAVALRFFLSLWRIVVRAAWGIGELDAA</sequence>
<feature type="non-terminal residue" evidence="1">
    <location>
        <position position="1"/>
    </location>
</feature>
<protein>
    <submittedName>
        <fullName evidence="1">Uncharacterized protein</fullName>
    </submittedName>
</protein>
<dbReference type="AlphaFoldDB" id="A0A6G1DAG2"/>
<dbReference type="EMBL" id="SPHZ02000006">
    <property type="protein sequence ID" value="KAF0909718.1"/>
    <property type="molecule type" value="Genomic_DNA"/>
</dbReference>
<name>A0A6G1DAG2_9ORYZ</name>